<evidence type="ECO:0000256" key="1">
    <source>
        <dbReference type="SAM" id="MobiDB-lite"/>
    </source>
</evidence>
<evidence type="ECO:0000313" key="2">
    <source>
        <dbReference type="EMBL" id="OSX78423.1"/>
    </source>
</evidence>
<dbReference type="Proteomes" id="UP000218209">
    <property type="component" value="Unassembled WGS sequence"/>
</dbReference>
<feature type="region of interest" description="Disordered" evidence="1">
    <location>
        <begin position="262"/>
        <end position="294"/>
    </location>
</feature>
<feature type="compositionally biased region" description="Pro residues" evidence="1">
    <location>
        <begin position="36"/>
        <end position="51"/>
    </location>
</feature>
<proteinExistence type="predicted"/>
<name>A0A1X6PCP9_PORUM</name>
<reference evidence="2 3" key="1">
    <citation type="submission" date="2017-03" db="EMBL/GenBank/DDBJ databases">
        <title>WGS assembly of Porphyra umbilicalis.</title>
        <authorList>
            <person name="Brawley S.H."/>
            <person name="Blouin N.A."/>
            <person name="Ficko-Blean E."/>
            <person name="Wheeler G.L."/>
            <person name="Lohr M."/>
            <person name="Goodson H.V."/>
            <person name="Jenkins J.W."/>
            <person name="Blaby-Haas C.E."/>
            <person name="Helliwell K.E."/>
            <person name="Chan C."/>
            <person name="Marriage T."/>
            <person name="Bhattacharya D."/>
            <person name="Klein A.S."/>
            <person name="Badis Y."/>
            <person name="Brodie J."/>
            <person name="Cao Y."/>
            <person name="Collen J."/>
            <person name="Dittami S.M."/>
            <person name="Gachon C.M."/>
            <person name="Green B.R."/>
            <person name="Karpowicz S."/>
            <person name="Kim J.W."/>
            <person name="Kudahl U."/>
            <person name="Lin S."/>
            <person name="Michel G."/>
            <person name="Mittag M."/>
            <person name="Olson B.J."/>
            <person name="Pangilinan J."/>
            <person name="Peng Y."/>
            <person name="Qiu H."/>
            <person name="Shu S."/>
            <person name="Singer J.T."/>
            <person name="Smith A.G."/>
            <person name="Sprecher B.N."/>
            <person name="Wagner V."/>
            <person name="Wang W."/>
            <person name="Wang Z.-Y."/>
            <person name="Yan J."/>
            <person name="Yarish C."/>
            <person name="Zoeuner-Riek S."/>
            <person name="Zhuang Y."/>
            <person name="Zou Y."/>
            <person name="Lindquist E.A."/>
            <person name="Grimwood J."/>
            <person name="Barry K."/>
            <person name="Rokhsar D.S."/>
            <person name="Schmutz J."/>
            <person name="Stiller J.W."/>
            <person name="Grossman A.R."/>
            <person name="Prochnik S.E."/>
        </authorList>
    </citation>
    <scope>NUCLEOTIDE SEQUENCE [LARGE SCALE GENOMIC DNA]</scope>
    <source>
        <strain evidence="2">4086291</strain>
    </source>
</reference>
<dbReference type="EMBL" id="KV918813">
    <property type="protein sequence ID" value="OSX78423.1"/>
    <property type="molecule type" value="Genomic_DNA"/>
</dbReference>
<feature type="region of interest" description="Disordered" evidence="1">
    <location>
        <begin position="33"/>
        <end position="56"/>
    </location>
</feature>
<protein>
    <submittedName>
        <fullName evidence="2">Uncharacterized protein</fullName>
    </submittedName>
</protein>
<gene>
    <name evidence="2" type="ORF">BU14_0109s0023</name>
</gene>
<sequence>MTRRPSQASRGARGVGWRGVQYSRRAVPPVVLSVLRPPPRSPPLGPTPPRIRPAAPCPAVAAGTAGVAPLRFSRADAVTSALPDASGAADAAEIASQASAAAPAHSPAPPGACVSPGGCAAAAGAARSSGGAGQAAGSCAGAVAAPLARDAAAGAGRLAVATDVPPQEAAAVAAAAGASSSPTPDGAVAHPMPCGFGGGSGAAVVAAAVPCPPTLRGRGSATLPADGASRGVAPPRHVEGVPVAVVVGGAPWGLSEPASARTASVPCGGGAAAAPRSAPPPPRPLCVGRSGRPGRAAGLAKVRWGVPRRYHR</sequence>
<organism evidence="2 3">
    <name type="scientific">Porphyra umbilicalis</name>
    <name type="common">Purple laver</name>
    <name type="synonym">Red alga</name>
    <dbReference type="NCBI Taxonomy" id="2786"/>
    <lineage>
        <taxon>Eukaryota</taxon>
        <taxon>Rhodophyta</taxon>
        <taxon>Bangiophyceae</taxon>
        <taxon>Bangiales</taxon>
        <taxon>Bangiaceae</taxon>
        <taxon>Porphyra</taxon>
    </lineage>
</organism>
<evidence type="ECO:0000313" key="3">
    <source>
        <dbReference type="Proteomes" id="UP000218209"/>
    </source>
</evidence>
<keyword evidence="3" id="KW-1185">Reference proteome</keyword>
<dbReference type="AlphaFoldDB" id="A0A1X6PCP9"/>
<accession>A0A1X6PCP9</accession>